<dbReference type="EMBL" id="JAVRHS010000002">
    <property type="protein sequence ID" value="MDT0575417.1"/>
    <property type="molecule type" value="Genomic_DNA"/>
</dbReference>
<accession>A0ABU2ZJ34</accession>
<evidence type="ECO:0000256" key="1">
    <source>
        <dbReference type="SAM" id="SignalP"/>
    </source>
</evidence>
<sequence length="145" mass="15705">MSRVRWMLLPGAALLLAAGAPHHDADVVVNVTHMRSHDGKVVACLSSEAKIFPKCKGEHGRSLVLPADQADQIRFSDVPPGRYALALLHDENGNGKIDKAMMIPREGFGFSRDAKVSFGPPSFSDAAFDVGANGAQQSIRMRYMM</sequence>
<protein>
    <submittedName>
        <fullName evidence="2">DUF2141 domain-containing protein</fullName>
    </submittedName>
</protein>
<keyword evidence="3" id="KW-1185">Reference proteome</keyword>
<evidence type="ECO:0000313" key="3">
    <source>
        <dbReference type="Proteomes" id="UP001259803"/>
    </source>
</evidence>
<evidence type="ECO:0000313" key="2">
    <source>
        <dbReference type="EMBL" id="MDT0575417.1"/>
    </source>
</evidence>
<gene>
    <name evidence="2" type="ORF">RM533_04390</name>
</gene>
<feature type="chain" id="PRO_5045882457" evidence="1">
    <location>
        <begin position="26"/>
        <end position="145"/>
    </location>
</feature>
<keyword evidence="1" id="KW-0732">Signal</keyword>
<feature type="signal peptide" evidence="1">
    <location>
        <begin position="1"/>
        <end position="25"/>
    </location>
</feature>
<reference evidence="2 3" key="1">
    <citation type="submission" date="2023-09" db="EMBL/GenBank/DDBJ databases">
        <authorList>
            <person name="Rey-Velasco X."/>
        </authorList>
    </citation>
    <scope>NUCLEOTIDE SEQUENCE [LARGE SCALE GENOMIC DNA]</scope>
    <source>
        <strain evidence="2 3">F390</strain>
    </source>
</reference>
<comment type="caution">
    <text evidence="2">The sequence shown here is derived from an EMBL/GenBank/DDBJ whole genome shotgun (WGS) entry which is preliminary data.</text>
</comment>
<dbReference type="InterPro" id="IPR018673">
    <property type="entry name" value="DUF2141"/>
</dbReference>
<dbReference type="Pfam" id="PF09912">
    <property type="entry name" value="DUF2141"/>
    <property type="match status" value="1"/>
</dbReference>
<dbReference type="RefSeq" id="WP_311339978.1">
    <property type="nucleotide sequence ID" value="NZ_JAVRHS010000002.1"/>
</dbReference>
<organism evidence="2 3">
    <name type="scientific">Croceicoccus esteveae</name>
    <dbReference type="NCBI Taxonomy" id="3075597"/>
    <lineage>
        <taxon>Bacteria</taxon>
        <taxon>Pseudomonadati</taxon>
        <taxon>Pseudomonadota</taxon>
        <taxon>Alphaproteobacteria</taxon>
        <taxon>Sphingomonadales</taxon>
        <taxon>Erythrobacteraceae</taxon>
        <taxon>Croceicoccus</taxon>
    </lineage>
</organism>
<proteinExistence type="predicted"/>
<dbReference type="Proteomes" id="UP001259803">
    <property type="component" value="Unassembled WGS sequence"/>
</dbReference>
<name>A0ABU2ZJ34_9SPHN</name>